<dbReference type="SUPFAM" id="SSF56601">
    <property type="entry name" value="beta-lactamase/transpeptidase-like"/>
    <property type="match status" value="1"/>
</dbReference>
<comment type="catalytic activity">
    <reaction evidence="8">
        <text>[GlcNAc-(1-&gt;4)-Mur2Ac(oyl-L-Ala-gamma-D-Glu-L-Lys-D-Ala-D-Ala)](n)-di-trans,octa-cis-undecaprenyl diphosphate + beta-D-GlcNAc-(1-&gt;4)-Mur2Ac(oyl-L-Ala-gamma-D-Glu-L-Lys-D-Ala-D-Ala)-di-trans,octa-cis-undecaprenyl diphosphate = [GlcNAc-(1-&gt;4)-Mur2Ac(oyl-L-Ala-gamma-D-Glu-L-Lys-D-Ala-D-Ala)](n+1)-di-trans,octa-cis-undecaprenyl diphosphate + di-trans,octa-cis-undecaprenyl diphosphate + H(+)</text>
        <dbReference type="Rhea" id="RHEA:23708"/>
        <dbReference type="Rhea" id="RHEA-COMP:9602"/>
        <dbReference type="Rhea" id="RHEA-COMP:9603"/>
        <dbReference type="ChEBI" id="CHEBI:15378"/>
        <dbReference type="ChEBI" id="CHEBI:58405"/>
        <dbReference type="ChEBI" id="CHEBI:60033"/>
        <dbReference type="ChEBI" id="CHEBI:78435"/>
        <dbReference type="EC" id="2.4.99.28"/>
    </reaction>
</comment>
<keyword evidence="1" id="KW-0121">Carboxypeptidase</keyword>
<feature type="domain" description="Penicillin-binding protein transpeptidase" evidence="11">
    <location>
        <begin position="349"/>
        <end position="600"/>
    </location>
</feature>
<keyword evidence="5" id="KW-0378">Hydrolase</keyword>
<dbReference type="Gene3D" id="1.10.3810.10">
    <property type="entry name" value="Biosynthetic peptidoglycan transglycosylase-like"/>
    <property type="match status" value="1"/>
</dbReference>
<dbReference type="EC" id="2.4.-.-" evidence="13"/>
<evidence type="ECO:0000256" key="3">
    <source>
        <dbReference type="ARBA" id="ARBA00022676"/>
    </source>
</evidence>
<evidence type="ECO:0000313" key="14">
    <source>
        <dbReference type="Proteomes" id="UP001596266"/>
    </source>
</evidence>
<keyword evidence="14" id="KW-1185">Reference proteome</keyword>
<evidence type="ECO:0000259" key="12">
    <source>
        <dbReference type="Pfam" id="PF00912"/>
    </source>
</evidence>
<dbReference type="PANTHER" id="PTHR32282">
    <property type="entry name" value="BINDING PROTEIN TRANSPEPTIDASE, PUTATIVE-RELATED"/>
    <property type="match status" value="1"/>
</dbReference>
<dbReference type="Pfam" id="PF00912">
    <property type="entry name" value="Transgly"/>
    <property type="match status" value="1"/>
</dbReference>
<dbReference type="GO" id="GO:0016757">
    <property type="term" value="F:glycosyltransferase activity"/>
    <property type="evidence" value="ECO:0007669"/>
    <property type="project" value="UniProtKB-KW"/>
</dbReference>
<proteinExistence type="predicted"/>
<dbReference type="Pfam" id="PF00905">
    <property type="entry name" value="Transpeptidase"/>
    <property type="match status" value="1"/>
</dbReference>
<dbReference type="InterPro" id="IPR050396">
    <property type="entry name" value="Glycosyltr_51/Transpeptidase"/>
</dbReference>
<dbReference type="PANTHER" id="PTHR32282:SF34">
    <property type="entry name" value="PENICILLIN-BINDING PROTEIN 1A"/>
    <property type="match status" value="1"/>
</dbReference>
<feature type="transmembrane region" description="Helical" evidence="10">
    <location>
        <begin position="21"/>
        <end position="42"/>
    </location>
</feature>
<keyword evidence="6" id="KW-0511">Multifunctional enzyme</keyword>
<keyword evidence="10" id="KW-0472">Membrane</keyword>
<evidence type="ECO:0000313" key="13">
    <source>
        <dbReference type="EMBL" id="MFC6396668.1"/>
    </source>
</evidence>
<keyword evidence="10" id="KW-1133">Transmembrane helix</keyword>
<evidence type="ECO:0000256" key="5">
    <source>
        <dbReference type="ARBA" id="ARBA00022801"/>
    </source>
</evidence>
<dbReference type="InterPro" id="IPR012338">
    <property type="entry name" value="Beta-lactam/transpept-like"/>
</dbReference>
<keyword evidence="3 13" id="KW-0328">Glycosyltransferase</keyword>
<evidence type="ECO:0000256" key="2">
    <source>
        <dbReference type="ARBA" id="ARBA00022670"/>
    </source>
</evidence>
<feature type="compositionally biased region" description="Low complexity" evidence="9">
    <location>
        <begin position="658"/>
        <end position="758"/>
    </location>
</feature>
<dbReference type="InterPro" id="IPR036950">
    <property type="entry name" value="PBP_transglycosylase"/>
</dbReference>
<feature type="domain" description="Glycosyl transferase family 51" evidence="12">
    <location>
        <begin position="70"/>
        <end position="243"/>
    </location>
</feature>
<dbReference type="RefSeq" id="WP_343884347.1">
    <property type="nucleotide sequence ID" value="NZ_BAAAKI010000001.1"/>
</dbReference>
<evidence type="ECO:0000256" key="4">
    <source>
        <dbReference type="ARBA" id="ARBA00022679"/>
    </source>
</evidence>
<sequence length="758" mass="80777">MADRPKRHQRSNRALWSRIGLGLLALILAMALVASIASLVFYQRTTLPDPNKDFQTNTTFLYYNDGKTKLGSFAVQNRQTIDYKTMPDSIKQAAIAAENRSFWTDRGISPKGIIRSAWTIARGGEVQGGSTITQQYIKILYLTSDRTMTRKFRELALAVKLGREVSKEDILEGYLNTIYFGRGAYGIQAASRSYFNVDANKLTVPQAAVLASVLNNPSAMDPSAAKGNTARLLDRYRYVLDGMLQAGNITQAQHDSYAKALPKFPDIPLNQRWAGTRGYLLQMVQEELLSHGFTQSQVEGGGLQVTTTFDEKLQDKAVEVGQSYAKEVGSNAGGSKASKIHPTIASVKVGTGEVLAIYGGDDYIKNSRNWATTDRPAASTFKTYATIAGLRSGYSLYSTFNGNTFTPNGDGVPVRNEFSYQYGRVTLKKALQDSINTAFVDMTQSIDGGPAKVVKAANDAGIAKGAGWEENNRIALGMAEVSPLEQAGGYATIANGGVQVDNHVVAQVKDAKGKVVYTADTKGESQIREDITRDVTSALQSVVSDGTGGNARIGSYPVAGKTGTNGLTRNGEDIITSAWFVAYTKQISTAVMYVAGDDGNQALDPYKRSYDSTFFGGTYPALTWRDYMETAMDGLPVEQFDSAAGVNTGAYPAPAPVQTQQTDTSSQGSSDQTQSEQPSESASAQETTSGGASPSTATTRTAAAQTTTAAAPQTTTAQSTAAAPTTTQAAQPTRTATRATTTQAAATTQAAQPTATGS</sequence>
<comment type="catalytic activity">
    <reaction evidence="7">
        <text>Preferential cleavage: (Ac)2-L-Lys-D-Ala-|-D-Ala. Also transpeptidation of peptidyl-alanyl moieties that are N-acyl substituents of D-alanine.</text>
        <dbReference type="EC" id="3.4.16.4"/>
    </reaction>
</comment>
<evidence type="ECO:0000256" key="8">
    <source>
        <dbReference type="ARBA" id="ARBA00049902"/>
    </source>
</evidence>
<evidence type="ECO:0000259" key="11">
    <source>
        <dbReference type="Pfam" id="PF00905"/>
    </source>
</evidence>
<keyword evidence="4 13" id="KW-0808">Transferase</keyword>
<dbReference type="InterPro" id="IPR023346">
    <property type="entry name" value="Lysozyme-like_dom_sf"/>
</dbReference>
<evidence type="ECO:0000256" key="6">
    <source>
        <dbReference type="ARBA" id="ARBA00023268"/>
    </source>
</evidence>
<keyword evidence="10" id="KW-0812">Transmembrane</keyword>
<name>A0ABW1WZJ5_9ACTN</name>
<protein>
    <submittedName>
        <fullName evidence="13">Transglycosylase domain-containing protein</fullName>
        <ecNumber evidence="13">2.4.-.-</ecNumber>
    </submittedName>
</protein>
<evidence type="ECO:0000256" key="1">
    <source>
        <dbReference type="ARBA" id="ARBA00022645"/>
    </source>
</evidence>
<organism evidence="13 14">
    <name type="scientific">Luteococcus sanguinis</name>
    <dbReference type="NCBI Taxonomy" id="174038"/>
    <lineage>
        <taxon>Bacteria</taxon>
        <taxon>Bacillati</taxon>
        <taxon>Actinomycetota</taxon>
        <taxon>Actinomycetes</taxon>
        <taxon>Propionibacteriales</taxon>
        <taxon>Propionibacteriaceae</taxon>
        <taxon>Luteococcus</taxon>
    </lineage>
</organism>
<evidence type="ECO:0000256" key="9">
    <source>
        <dbReference type="SAM" id="MobiDB-lite"/>
    </source>
</evidence>
<evidence type="ECO:0000256" key="7">
    <source>
        <dbReference type="ARBA" id="ARBA00034000"/>
    </source>
</evidence>
<dbReference type="Proteomes" id="UP001596266">
    <property type="component" value="Unassembled WGS sequence"/>
</dbReference>
<dbReference type="InterPro" id="IPR001264">
    <property type="entry name" value="Glyco_trans_51"/>
</dbReference>
<dbReference type="Gene3D" id="3.40.710.10">
    <property type="entry name" value="DD-peptidase/beta-lactamase superfamily"/>
    <property type="match status" value="1"/>
</dbReference>
<comment type="caution">
    <text evidence="13">The sequence shown here is derived from an EMBL/GenBank/DDBJ whole genome shotgun (WGS) entry which is preliminary data.</text>
</comment>
<accession>A0ABW1WZJ5</accession>
<dbReference type="EMBL" id="JBHSUA010000015">
    <property type="protein sequence ID" value="MFC6396668.1"/>
    <property type="molecule type" value="Genomic_DNA"/>
</dbReference>
<evidence type="ECO:0000256" key="10">
    <source>
        <dbReference type="SAM" id="Phobius"/>
    </source>
</evidence>
<feature type="region of interest" description="Disordered" evidence="9">
    <location>
        <begin position="646"/>
        <end position="758"/>
    </location>
</feature>
<dbReference type="SUPFAM" id="SSF53955">
    <property type="entry name" value="Lysozyme-like"/>
    <property type="match status" value="1"/>
</dbReference>
<gene>
    <name evidence="13" type="ORF">ACFP57_06670</name>
</gene>
<keyword evidence="2" id="KW-0645">Protease</keyword>
<reference evidence="14" key="1">
    <citation type="journal article" date="2019" name="Int. J. Syst. Evol. Microbiol.">
        <title>The Global Catalogue of Microorganisms (GCM) 10K type strain sequencing project: providing services to taxonomists for standard genome sequencing and annotation.</title>
        <authorList>
            <consortium name="The Broad Institute Genomics Platform"/>
            <consortium name="The Broad Institute Genome Sequencing Center for Infectious Disease"/>
            <person name="Wu L."/>
            <person name="Ma J."/>
        </authorList>
    </citation>
    <scope>NUCLEOTIDE SEQUENCE [LARGE SCALE GENOMIC DNA]</scope>
    <source>
        <strain evidence="14">CGMCC 1.15277</strain>
    </source>
</reference>
<dbReference type="InterPro" id="IPR001460">
    <property type="entry name" value="PCN-bd_Tpept"/>
</dbReference>